<protein>
    <submittedName>
        <fullName evidence="1">DUF1177 domain-containing protein</fullName>
    </submittedName>
</protein>
<dbReference type="OrthoDB" id="9782903at2"/>
<dbReference type="KEGG" id="jeh:EJN90_08805"/>
<accession>A0A3Q9BKT8</accession>
<dbReference type="AlphaFoldDB" id="A0A3Q9BKT8"/>
<evidence type="ECO:0000313" key="1">
    <source>
        <dbReference type="EMBL" id="AZP04726.1"/>
    </source>
</evidence>
<dbReference type="InterPro" id="IPR009561">
    <property type="entry name" value="DUF1177"/>
</dbReference>
<proteinExistence type="predicted"/>
<keyword evidence="2" id="KW-1185">Reference proteome</keyword>
<reference evidence="2" key="1">
    <citation type="submission" date="2018-12" db="EMBL/GenBank/DDBJ databases">
        <title>Complete genome sequencing of Jeotgalibaca sp. H21T32.</title>
        <authorList>
            <person name="Bae J.-W."/>
            <person name="Lee S.-Y."/>
        </authorList>
    </citation>
    <scope>NUCLEOTIDE SEQUENCE [LARGE SCALE GENOMIC DNA]</scope>
    <source>
        <strain evidence="2">H21T32</strain>
    </source>
</reference>
<gene>
    <name evidence="1" type="ORF">EJN90_08805</name>
</gene>
<organism evidence="1 2">
    <name type="scientific">Jeotgalibaca ciconiae</name>
    <dbReference type="NCBI Taxonomy" id="2496265"/>
    <lineage>
        <taxon>Bacteria</taxon>
        <taxon>Bacillati</taxon>
        <taxon>Bacillota</taxon>
        <taxon>Bacilli</taxon>
        <taxon>Lactobacillales</taxon>
        <taxon>Carnobacteriaceae</taxon>
        <taxon>Jeotgalibaca</taxon>
    </lineage>
</organism>
<sequence>MSLKYVMEAYELLDNKFVDGKDVKEFLEKISSDEIISVETVYGEKGSTDFIKIKIKGTNGKSGGGTAPTLGIIGRLGGIGARPEVIGFVSDGDGALAAVSIAAKLLSMTKKGDRLKGDIIISTHICPVAPTQPHEPVPFMGSPVDILTMNHYEVSDEMDAVLTIDTTKGNVVTNHRGFAITPTVKEGYILRMSNDLLDIYQQTAGILPVTMPITMQDITPYGNGLFHINSIMQPCVAVDAPVVGVAITTEVAVAGSASGASHLIDVEEVVRFGIEVGKRFGSNSCAFYDVEEFGRIQELYGTLKHFQTLGKKEAAINE</sequence>
<dbReference type="EMBL" id="CP034465">
    <property type="protein sequence ID" value="AZP04726.1"/>
    <property type="molecule type" value="Genomic_DNA"/>
</dbReference>
<name>A0A3Q9BKT8_9LACT</name>
<evidence type="ECO:0000313" key="2">
    <source>
        <dbReference type="Proteomes" id="UP000273326"/>
    </source>
</evidence>
<dbReference type="RefSeq" id="WP_126110417.1">
    <property type="nucleotide sequence ID" value="NZ_CP034465.1"/>
</dbReference>
<dbReference type="Proteomes" id="UP000273326">
    <property type="component" value="Chromosome"/>
</dbReference>
<dbReference type="Pfam" id="PF06675">
    <property type="entry name" value="DUF1177"/>
    <property type="match status" value="1"/>
</dbReference>